<keyword evidence="2" id="KW-1185">Reference proteome</keyword>
<name>A0AAV4M441_CAEEX</name>
<proteinExistence type="predicted"/>
<dbReference type="Proteomes" id="UP001054945">
    <property type="component" value="Unassembled WGS sequence"/>
</dbReference>
<accession>A0AAV4M441</accession>
<dbReference type="AlphaFoldDB" id="A0AAV4M441"/>
<comment type="caution">
    <text evidence="1">The sequence shown here is derived from an EMBL/GenBank/DDBJ whole genome shotgun (WGS) entry which is preliminary data.</text>
</comment>
<protein>
    <submittedName>
        <fullName evidence="1">Uncharacterized protein</fullName>
    </submittedName>
</protein>
<sequence>MSIESLHENVTDSDSKSEFVPSCTLLGMPPICQDFDQSSEKSGIQLQVSSSNTLECSNIYHVHLLQLPSNPELRFGYKWFLNEADESQRFLTAQLTEHKELEEEQRKKGQNED</sequence>
<dbReference type="EMBL" id="BPLR01019348">
    <property type="protein sequence ID" value="GIX66887.1"/>
    <property type="molecule type" value="Genomic_DNA"/>
</dbReference>
<organism evidence="1 2">
    <name type="scientific">Caerostris extrusa</name>
    <name type="common">Bark spider</name>
    <name type="synonym">Caerostris bankana</name>
    <dbReference type="NCBI Taxonomy" id="172846"/>
    <lineage>
        <taxon>Eukaryota</taxon>
        <taxon>Metazoa</taxon>
        <taxon>Ecdysozoa</taxon>
        <taxon>Arthropoda</taxon>
        <taxon>Chelicerata</taxon>
        <taxon>Arachnida</taxon>
        <taxon>Araneae</taxon>
        <taxon>Araneomorphae</taxon>
        <taxon>Entelegynae</taxon>
        <taxon>Araneoidea</taxon>
        <taxon>Araneidae</taxon>
        <taxon>Caerostris</taxon>
    </lineage>
</organism>
<evidence type="ECO:0000313" key="1">
    <source>
        <dbReference type="EMBL" id="GIX66887.1"/>
    </source>
</evidence>
<evidence type="ECO:0000313" key="2">
    <source>
        <dbReference type="Proteomes" id="UP001054945"/>
    </source>
</evidence>
<gene>
    <name evidence="1" type="ORF">CEXT_251061</name>
</gene>
<reference evidence="1 2" key="1">
    <citation type="submission" date="2021-06" db="EMBL/GenBank/DDBJ databases">
        <title>Caerostris extrusa draft genome.</title>
        <authorList>
            <person name="Kono N."/>
            <person name="Arakawa K."/>
        </authorList>
    </citation>
    <scope>NUCLEOTIDE SEQUENCE [LARGE SCALE GENOMIC DNA]</scope>
</reference>